<organism evidence="2 3">
    <name type="scientific">Euplotes crassus</name>
    <dbReference type="NCBI Taxonomy" id="5936"/>
    <lineage>
        <taxon>Eukaryota</taxon>
        <taxon>Sar</taxon>
        <taxon>Alveolata</taxon>
        <taxon>Ciliophora</taxon>
        <taxon>Intramacronucleata</taxon>
        <taxon>Spirotrichea</taxon>
        <taxon>Hypotrichia</taxon>
        <taxon>Euplotida</taxon>
        <taxon>Euplotidae</taxon>
        <taxon>Moneuplotes</taxon>
    </lineage>
</organism>
<accession>A0AAD1Y4N2</accession>
<evidence type="ECO:0000313" key="2">
    <source>
        <dbReference type="EMBL" id="CAI2384594.1"/>
    </source>
</evidence>
<comment type="caution">
    <text evidence="2">The sequence shown here is derived from an EMBL/GenBank/DDBJ whole genome shotgun (WGS) entry which is preliminary data.</text>
</comment>
<dbReference type="EMBL" id="CAMPGE010026928">
    <property type="protein sequence ID" value="CAI2384594.1"/>
    <property type="molecule type" value="Genomic_DNA"/>
</dbReference>
<feature type="chain" id="PRO_5042045691" evidence="1">
    <location>
        <begin position="20"/>
        <end position="95"/>
    </location>
</feature>
<gene>
    <name evidence="2" type="ORF">ECRASSUSDP1_LOCUS26127</name>
</gene>
<feature type="signal peptide" evidence="1">
    <location>
        <begin position="1"/>
        <end position="19"/>
    </location>
</feature>
<reference evidence="2" key="1">
    <citation type="submission" date="2023-07" db="EMBL/GenBank/DDBJ databases">
        <authorList>
            <consortium name="AG Swart"/>
            <person name="Singh M."/>
            <person name="Singh A."/>
            <person name="Seah K."/>
            <person name="Emmerich C."/>
        </authorList>
    </citation>
    <scope>NUCLEOTIDE SEQUENCE</scope>
    <source>
        <strain evidence="2">DP1</strain>
    </source>
</reference>
<protein>
    <submittedName>
        <fullName evidence="2">Uncharacterized protein</fullName>
    </submittedName>
</protein>
<proteinExistence type="predicted"/>
<name>A0AAD1Y4N2_EUPCR</name>
<dbReference type="Proteomes" id="UP001295684">
    <property type="component" value="Unassembled WGS sequence"/>
</dbReference>
<evidence type="ECO:0000256" key="1">
    <source>
        <dbReference type="SAM" id="SignalP"/>
    </source>
</evidence>
<keyword evidence="1" id="KW-0732">Signal</keyword>
<dbReference type="AlphaFoldDB" id="A0AAD1Y4N2"/>
<keyword evidence="3" id="KW-1185">Reference proteome</keyword>
<evidence type="ECO:0000313" key="3">
    <source>
        <dbReference type="Proteomes" id="UP001295684"/>
    </source>
</evidence>
<sequence length="95" mass="10687">MNRLIAIVFVLVLTSTALGMREPPVRKLTKGNAIEPIDFHAPFKYSSCSNAIFDLLNQFALLYGDIYATDGLNTEFYRPFQVVTVKFKAFADACF</sequence>